<dbReference type="RefSeq" id="WP_011142621.1">
    <property type="nucleotide sequence ID" value="NC_005125.1"/>
</dbReference>
<evidence type="ECO:0000256" key="4">
    <source>
        <dbReference type="ARBA" id="ARBA00022679"/>
    </source>
</evidence>
<organism evidence="9 10">
    <name type="scientific">Gloeobacter violaceus (strain ATCC 29082 / PCC 7421)</name>
    <dbReference type="NCBI Taxonomy" id="251221"/>
    <lineage>
        <taxon>Bacteria</taxon>
        <taxon>Bacillati</taxon>
        <taxon>Cyanobacteriota</taxon>
        <taxon>Cyanophyceae</taxon>
        <taxon>Gloeobacterales</taxon>
        <taxon>Gloeobacteraceae</taxon>
        <taxon>Gloeobacter</taxon>
    </lineage>
</organism>
<dbReference type="PRINTS" id="PR00344">
    <property type="entry name" value="BCTRLSENSOR"/>
</dbReference>
<feature type="domain" description="Histidine kinase" evidence="8">
    <location>
        <begin position="250"/>
        <end position="468"/>
    </location>
</feature>
<dbReference type="PhylomeDB" id="Q7NHB0"/>
<reference evidence="9 10" key="1">
    <citation type="journal article" date="2003" name="DNA Res.">
        <title>Complete genome structure of Gloeobacter violaceus PCC 7421, a cyanobacterium that lacks thylakoids.</title>
        <authorList>
            <person name="Nakamura Y."/>
            <person name="Kaneko T."/>
            <person name="Sato S."/>
            <person name="Mimuro M."/>
            <person name="Miyashita H."/>
            <person name="Tsuchiya T."/>
            <person name="Sasamoto S."/>
            <person name="Watanabe A."/>
            <person name="Kawashima K."/>
            <person name="Kishida Y."/>
            <person name="Kiyokawa C."/>
            <person name="Kohara M."/>
            <person name="Matsumoto M."/>
            <person name="Matsuno A."/>
            <person name="Nakazaki N."/>
            <person name="Shimpo S."/>
            <person name="Takeuchi C."/>
            <person name="Yamada M."/>
            <person name="Tabata S."/>
        </authorList>
    </citation>
    <scope>NUCLEOTIDE SEQUENCE [LARGE SCALE GENOMIC DNA]</scope>
    <source>
        <strain evidence="10">ATCC 29082 / PCC 7421</strain>
    </source>
</reference>
<dbReference type="Pfam" id="PF02518">
    <property type="entry name" value="HATPase_c"/>
    <property type="match status" value="1"/>
</dbReference>
<dbReference type="SMART" id="SM00387">
    <property type="entry name" value="HATPase_c"/>
    <property type="match status" value="1"/>
</dbReference>
<dbReference type="CDD" id="cd00082">
    <property type="entry name" value="HisKA"/>
    <property type="match status" value="1"/>
</dbReference>
<dbReference type="KEGG" id="gvi:gll2627"/>
<evidence type="ECO:0000256" key="7">
    <source>
        <dbReference type="SAM" id="Coils"/>
    </source>
</evidence>
<evidence type="ECO:0000256" key="5">
    <source>
        <dbReference type="ARBA" id="ARBA00022777"/>
    </source>
</evidence>
<dbReference type="FunFam" id="3.30.450.40:FF:000035">
    <property type="entry name" value="PAS sensor protein"/>
    <property type="match status" value="1"/>
</dbReference>
<dbReference type="SUPFAM" id="SSF55874">
    <property type="entry name" value="ATPase domain of HSP90 chaperone/DNA topoisomerase II/histidine kinase"/>
    <property type="match status" value="1"/>
</dbReference>
<dbReference type="GO" id="GO:0000155">
    <property type="term" value="F:phosphorelay sensor kinase activity"/>
    <property type="evidence" value="ECO:0000318"/>
    <property type="project" value="GO_Central"/>
</dbReference>
<evidence type="ECO:0000313" key="9">
    <source>
        <dbReference type="EMBL" id="BAC90568.1"/>
    </source>
</evidence>
<feature type="coiled-coil region" evidence="7">
    <location>
        <begin position="210"/>
        <end position="246"/>
    </location>
</feature>
<evidence type="ECO:0000256" key="3">
    <source>
        <dbReference type="ARBA" id="ARBA00022553"/>
    </source>
</evidence>
<proteinExistence type="predicted"/>
<dbReference type="SUPFAM" id="SSF55781">
    <property type="entry name" value="GAF domain-like"/>
    <property type="match status" value="1"/>
</dbReference>
<dbReference type="InterPro" id="IPR005467">
    <property type="entry name" value="His_kinase_dom"/>
</dbReference>
<dbReference type="Gene3D" id="3.30.450.40">
    <property type="match status" value="1"/>
</dbReference>
<dbReference type="SMART" id="SM00388">
    <property type="entry name" value="HisKA"/>
    <property type="match status" value="1"/>
</dbReference>
<dbReference type="InterPro" id="IPR003661">
    <property type="entry name" value="HisK_dim/P_dom"/>
</dbReference>
<dbReference type="InterPro" id="IPR003594">
    <property type="entry name" value="HATPase_dom"/>
</dbReference>
<evidence type="ECO:0000256" key="6">
    <source>
        <dbReference type="ARBA" id="ARBA00023012"/>
    </source>
</evidence>
<dbReference type="InterPro" id="IPR036890">
    <property type="entry name" value="HATPase_C_sf"/>
</dbReference>
<comment type="catalytic activity">
    <reaction evidence="1">
        <text>ATP + protein L-histidine = ADP + protein N-phospho-L-histidine.</text>
        <dbReference type="EC" id="2.7.13.3"/>
    </reaction>
</comment>
<keyword evidence="5 9" id="KW-0418">Kinase</keyword>
<evidence type="ECO:0000313" key="10">
    <source>
        <dbReference type="Proteomes" id="UP000000557"/>
    </source>
</evidence>
<dbReference type="Pfam" id="PF00512">
    <property type="entry name" value="HisKA"/>
    <property type="match status" value="1"/>
</dbReference>
<accession>Q7NHB0</accession>
<dbReference type="eggNOG" id="COG0784">
    <property type="taxonomic scope" value="Bacteria"/>
</dbReference>
<dbReference type="SUPFAM" id="SSF47384">
    <property type="entry name" value="Homodimeric domain of signal transducing histidine kinase"/>
    <property type="match status" value="1"/>
</dbReference>
<dbReference type="STRING" id="251221.gene:10760127"/>
<dbReference type="InterPro" id="IPR029016">
    <property type="entry name" value="GAF-like_dom_sf"/>
</dbReference>
<dbReference type="EMBL" id="BA000045">
    <property type="protein sequence ID" value="BAC90568.1"/>
    <property type="molecule type" value="Genomic_DNA"/>
</dbReference>
<evidence type="ECO:0000256" key="2">
    <source>
        <dbReference type="ARBA" id="ARBA00012438"/>
    </source>
</evidence>
<sequence>MKTPENENVSKAELTAQLVQLRQEVEALRFSAQSHREAVEECDRLKAQQKIAAERAHFLANAVAILTSSLDYATTLATVAQLVVARLADICIIDLLGDDLTIRRLITANAALRRTGLAWEVERRYPFISGALYGPARVVSTGLPEIVPVVEDRFAAAHGIGCEHPELLRCLELGSCMCVPLVTGERILGALTFVSGSTSRPYGGDDLALAQELANRAAQAIENARLHQAESHARAEAEAANRAKDEFLATLSHELRTPLNSIIGFSQLLRRGRMNPAAIEQAAEAIERNGRLQAQLVDDLLDASYMLRGQLQLHCCRVDLRAVVENVLTSMRALIREKGLVLRTRVAQNLEPFWGDPRRLKQIVANLVANAIKFTPPGGMISVQLEATAGQLQLTVRDTGVGIDAEFLPHVFEVFRQADGTSTRRHGGLGLGLSLVQHLVHLHSGTIEVQSDGKNWGSSFTLRLPLDARRSAEAEAAEDGAAAATLRGLRLLLLVEDAELRRTLHAALAAQGARVLTVDRVEAALEQFEGYRPDVLITAAPTYNREGLCCSLVRKLGEQEEPYPAAEIEAQERRMMLASFAIQPPRPVEPEDLASEVARLVGRQVITRMPGESSTAPSCLLRGD</sequence>
<keyword evidence="6" id="KW-0902">Two-component regulatory system</keyword>
<dbReference type="InterPro" id="IPR036097">
    <property type="entry name" value="HisK_dim/P_sf"/>
</dbReference>
<dbReference type="PANTHER" id="PTHR43547:SF2">
    <property type="entry name" value="HYBRID SIGNAL TRANSDUCTION HISTIDINE KINASE C"/>
    <property type="match status" value="1"/>
</dbReference>
<dbReference type="InterPro" id="IPR004358">
    <property type="entry name" value="Sig_transdc_His_kin-like_C"/>
</dbReference>
<dbReference type="InParanoid" id="Q7NHB0"/>
<reference evidence="9 10" key="2">
    <citation type="journal article" date="2003" name="DNA Res.">
        <title>Complete genome structure of Gloeobacter violaceus PCC 7421, a cyanobacterium that lacks thylakoids (supplement).</title>
        <authorList>
            <person name="Nakamura Y."/>
            <person name="Kaneko T."/>
            <person name="Sato S."/>
            <person name="Mimuro M."/>
            <person name="Miyashita H."/>
            <person name="Tsuchiya T."/>
            <person name="Sasamoto S."/>
            <person name="Watanabe A."/>
            <person name="Kawashima K."/>
            <person name="Kishida Y."/>
            <person name="Kiyokawa C."/>
            <person name="Kohara M."/>
            <person name="Matsumoto M."/>
            <person name="Matsuno A."/>
            <person name="Nakazaki N."/>
            <person name="Shimpo S."/>
            <person name="Takeuchi C."/>
            <person name="Yamada M."/>
            <person name="Tabata S."/>
        </authorList>
    </citation>
    <scope>NUCLEOTIDE SEQUENCE [LARGE SCALE GENOMIC DNA]</scope>
    <source>
        <strain evidence="10">ATCC 29082 / PCC 7421</strain>
    </source>
</reference>
<dbReference type="SMART" id="SM00065">
    <property type="entry name" value="GAF"/>
    <property type="match status" value="1"/>
</dbReference>
<keyword evidence="3" id="KW-0597">Phosphoprotein</keyword>
<dbReference type="Gene3D" id="3.30.565.10">
    <property type="entry name" value="Histidine kinase-like ATPase, C-terminal domain"/>
    <property type="match status" value="1"/>
</dbReference>
<gene>
    <name evidence="9" type="ordered locus">gll2627</name>
</gene>
<dbReference type="InterPro" id="IPR003018">
    <property type="entry name" value="GAF"/>
</dbReference>
<dbReference type="HOGENOM" id="CLU_000445_114_15_3"/>
<dbReference type="PANTHER" id="PTHR43547">
    <property type="entry name" value="TWO-COMPONENT HISTIDINE KINASE"/>
    <property type="match status" value="1"/>
</dbReference>
<dbReference type="EnsemblBacteria" id="BAC90568">
    <property type="protein sequence ID" value="BAC90568"/>
    <property type="gene ID" value="BAC90568"/>
</dbReference>
<dbReference type="eggNOG" id="COG2205">
    <property type="taxonomic scope" value="Bacteria"/>
</dbReference>
<dbReference type="PROSITE" id="PS50109">
    <property type="entry name" value="HIS_KIN"/>
    <property type="match status" value="1"/>
</dbReference>
<dbReference type="EC" id="2.7.13.3" evidence="2"/>
<dbReference type="InterPro" id="IPR011006">
    <property type="entry name" value="CheY-like_superfamily"/>
</dbReference>
<dbReference type="Proteomes" id="UP000000557">
    <property type="component" value="Chromosome"/>
</dbReference>
<keyword evidence="10" id="KW-1185">Reference proteome</keyword>
<dbReference type="SUPFAM" id="SSF52172">
    <property type="entry name" value="CheY-like"/>
    <property type="match status" value="1"/>
</dbReference>
<evidence type="ECO:0000256" key="1">
    <source>
        <dbReference type="ARBA" id="ARBA00000085"/>
    </source>
</evidence>
<dbReference type="OrthoDB" id="434121at2"/>
<dbReference type="AlphaFoldDB" id="Q7NHB0"/>
<keyword evidence="4" id="KW-0808">Transferase</keyword>
<evidence type="ECO:0000259" key="8">
    <source>
        <dbReference type="PROSITE" id="PS50109"/>
    </source>
</evidence>
<keyword evidence="7" id="KW-0175">Coiled coil</keyword>
<protein>
    <recommendedName>
        <fullName evidence="2">histidine kinase</fullName>
        <ecNumber evidence="2">2.7.13.3</ecNumber>
    </recommendedName>
</protein>
<dbReference type="Gene3D" id="1.10.287.130">
    <property type="match status" value="1"/>
</dbReference>
<dbReference type="Pfam" id="PF01590">
    <property type="entry name" value="GAF"/>
    <property type="match status" value="1"/>
</dbReference>
<name>Q7NHB0_GLOVI</name>
<dbReference type="FunFam" id="3.30.565.10:FF:000030">
    <property type="entry name" value="Ethylene receptor 1"/>
    <property type="match status" value="1"/>
</dbReference>